<gene>
    <name evidence="8" type="ORF">H2204_006638</name>
</gene>
<evidence type="ECO:0000256" key="3">
    <source>
        <dbReference type="ARBA" id="ARBA00022723"/>
    </source>
</evidence>
<dbReference type="SMART" id="SM00829">
    <property type="entry name" value="PKS_ER"/>
    <property type="match status" value="1"/>
</dbReference>
<evidence type="ECO:0000256" key="1">
    <source>
        <dbReference type="ARBA" id="ARBA00001947"/>
    </source>
</evidence>
<dbReference type="EMBL" id="JAPDRN010000042">
    <property type="protein sequence ID" value="KAJ9633852.1"/>
    <property type="molecule type" value="Genomic_DNA"/>
</dbReference>
<dbReference type="InterPro" id="IPR002328">
    <property type="entry name" value="ADH_Zn_CS"/>
</dbReference>
<dbReference type="GO" id="GO:0016491">
    <property type="term" value="F:oxidoreductase activity"/>
    <property type="evidence" value="ECO:0007669"/>
    <property type="project" value="UniProtKB-KW"/>
</dbReference>
<keyword evidence="9" id="KW-1185">Reference proteome</keyword>
<sequence>MAGEAIPETMLAWQKDFGSTQPNRVRVDVPSAPDDGLLVKIYAAGVCHSDVHLLHMEEKPPEYLDKYTLGHEGCGEVVSVGSAVTKFKPGDMVSVLAVPGCGSQSCPDCAKGVPQICPLGEHYGIGHNGSFAPYVAIRERAAVKLPSGVSYAAGAVATDAVLTAYQAVVGRGKVKKGDTVLLFGLGGLGFNALQIMLSIGANVIVVDQRQEVLEEALKFGVKSENVVPVGTGNVAEWVNNKGLLVDTAIDFVGVSETFKAALDAVRRAGTVVLVGLINPSISFSSLVPITKQLDVLGSYGGTSSDLEASLDLIAKGVITPQVETGHMKHFPQILDDLHNGKIKSRIVLVPEGVEEAKVAK</sequence>
<evidence type="ECO:0000259" key="7">
    <source>
        <dbReference type="PROSITE" id="PS00028"/>
    </source>
</evidence>
<organism evidence="8 9">
    <name type="scientific">Knufia peltigerae</name>
    <dbReference type="NCBI Taxonomy" id="1002370"/>
    <lineage>
        <taxon>Eukaryota</taxon>
        <taxon>Fungi</taxon>
        <taxon>Dikarya</taxon>
        <taxon>Ascomycota</taxon>
        <taxon>Pezizomycotina</taxon>
        <taxon>Eurotiomycetes</taxon>
        <taxon>Chaetothyriomycetidae</taxon>
        <taxon>Chaetothyriales</taxon>
        <taxon>Trichomeriaceae</taxon>
        <taxon>Knufia</taxon>
    </lineage>
</organism>
<dbReference type="InterPro" id="IPR013087">
    <property type="entry name" value="Znf_C2H2_type"/>
</dbReference>
<dbReference type="InterPro" id="IPR013149">
    <property type="entry name" value="ADH-like_C"/>
</dbReference>
<evidence type="ECO:0000313" key="9">
    <source>
        <dbReference type="Proteomes" id="UP001172681"/>
    </source>
</evidence>
<dbReference type="AlphaFoldDB" id="A0AA38Y3G1"/>
<comment type="cofactor">
    <cofactor evidence="1 6">
        <name>Zn(2+)</name>
        <dbReference type="ChEBI" id="CHEBI:29105"/>
    </cofactor>
</comment>
<evidence type="ECO:0000313" key="8">
    <source>
        <dbReference type="EMBL" id="KAJ9633852.1"/>
    </source>
</evidence>
<dbReference type="Gene3D" id="3.40.50.720">
    <property type="entry name" value="NAD(P)-binding Rossmann-like Domain"/>
    <property type="match status" value="1"/>
</dbReference>
<dbReference type="Pfam" id="PF08240">
    <property type="entry name" value="ADH_N"/>
    <property type="match status" value="1"/>
</dbReference>
<name>A0AA38Y3G1_9EURO</name>
<keyword evidence="4 6" id="KW-0862">Zinc</keyword>
<dbReference type="PANTHER" id="PTHR42940">
    <property type="entry name" value="ALCOHOL DEHYDROGENASE 1-RELATED"/>
    <property type="match status" value="1"/>
</dbReference>
<protein>
    <recommendedName>
        <fullName evidence="7">C2H2-type domain-containing protein</fullName>
    </recommendedName>
</protein>
<accession>A0AA38Y3G1</accession>
<feature type="domain" description="C2H2-type" evidence="7">
    <location>
        <begin position="106"/>
        <end position="127"/>
    </location>
</feature>
<dbReference type="InterPro" id="IPR020843">
    <property type="entry name" value="ER"/>
</dbReference>
<dbReference type="InterPro" id="IPR011032">
    <property type="entry name" value="GroES-like_sf"/>
</dbReference>
<evidence type="ECO:0000256" key="4">
    <source>
        <dbReference type="ARBA" id="ARBA00022833"/>
    </source>
</evidence>
<dbReference type="Proteomes" id="UP001172681">
    <property type="component" value="Unassembled WGS sequence"/>
</dbReference>
<dbReference type="PROSITE" id="PS00028">
    <property type="entry name" value="ZINC_FINGER_C2H2_1"/>
    <property type="match status" value="1"/>
</dbReference>
<evidence type="ECO:0000256" key="6">
    <source>
        <dbReference type="RuleBase" id="RU361277"/>
    </source>
</evidence>
<dbReference type="CDD" id="cd08254">
    <property type="entry name" value="hydroxyacyl_CoA_DH"/>
    <property type="match status" value="1"/>
</dbReference>
<dbReference type="Gene3D" id="3.90.180.10">
    <property type="entry name" value="Medium-chain alcohol dehydrogenases, catalytic domain"/>
    <property type="match status" value="1"/>
</dbReference>
<keyword evidence="3 6" id="KW-0479">Metal-binding</keyword>
<proteinExistence type="inferred from homology"/>
<keyword evidence="5" id="KW-0560">Oxidoreductase</keyword>
<dbReference type="SUPFAM" id="SSF50129">
    <property type="entry name" value="GroES-like"/>
    <property type="match status" value="1"/>
</dbReference>
<dbReference type="PANTHER" id="PTHR42940:SF8">
    <property type="entry name" value="VACUOLAR PROTEIN SORTING-ASSOCIATED PROTEIN 11"/>
    <property type="match status" value="1"/>
</dbReference>
<dbReference type="SUPFAM" id="SSF51735">
    <property type="entry name" value="NAD(P)-binding Rossmann-fold domains"/>
    <property type="match status" value="1"/>
</dbReference>
<reference evidence="8" key="1">
    <citation type="submission" date="2022-10" db="EMBL/GenBank/DDBJ databases">
        <title>Culturing micro-colonial fungi from biological soil crusts in the Mojave desert and describing Neophaeococcomyces mojavensis, and introducing the new genera and species Taxawa tesnikishii.</title>
        <authorList>
            <person name="Kurbessoian T."/>
            <person name="Stajich J.E."/>
        </authorList>
    </citation>
    <scope>NUCLEOTIDE SEQUENCE</scope>
    <source>
        <strain evidence="8">TK_35</strain>
    </source>
</reference>
<comment type="caution">
    <text evidence="8">The sequence shown here is derived from an EMBL/GenBank/DDBJ whole genome shotgun (WGS) entry which is preliminary data.</text>
</comment>
<dbReference type="PROSITE" id="PS00059">
    <property type="entry name" value="ADH_ZINC"/>
    <property type="match status" value="1"/>
</dbReference>
<dbReference type="InterPro" id="IPR013154">
    <property type="entry name" value="ADH-like_N"/>
</dbReference>
<comment type="similarity">
    <text evidence="2 6">Belongs to the zinc-containing alcohol dehydrogenase family.</text>
</comment>
<evidence type="ECO:0000256" key="5">
    <source>
        <dbReference type="ARBA" id="ARBA00023002"/>
    </source>
</evidence>
<dbReference type="GO" id="GO:0008270">
    <property type="term" value="F:zinc ion binding"/>
    <property type="evidence" value="ECO:0007669"/>
    <property type="project" value="InterPro"/>
</dbReference>
<dbReference type="InterPro" id="IPR036291">
    <property type="entry name" value="NAD(P)-bd_dom_sf"/>
</dbReference>
<evidence type="ECO:0000256" key="2">
    <source>
        <dbReference type="ARBA" id="ARBA00008072"/>
    </source>
</evidence>
<dbReference type="Pfam" id="PF00107">
    <property type="entry name" value="ADH_zinc_N"/>
    <property type="match status" value="1"/>
</dbReference>